<evidence type="ECO:0000313" key="3">
    <source>
        <dbReference type="Proteomes" id="UP001139353"/>
    </source>
</evidence>
<sequence>MAAIKNAAKVAGLVGGAIAASSVQAVDLPEDRAETMYHLYDGGGVIAQGPAVLVRKSMLDRVSLSGSWYVDAVSNASIDVVTTASKFKETRNQGEVGLDYVVRDSLIHVSGSKSVEPDYQASTLSFDLTQDVFGGMTTVVLGYSHADDKVGQHGTPGWVGTAHHWQYRLGLTQILTPRWTASANLESINDDGYLQSPYRLARVFGAYVHENDPTTRESKALKLSTTGDITPDGASNRRSIRLDYRYYWDTWGVRGHTLELGYNRNLAPGWLLESYVRYYRQNHALFYSDNAQQQTLYFTRNRELSTMHDFGPGATVSYTLRSVPGKYDVKLSGSYQFIDFHYADYTVGDTGKPYSFHASVFNTVLSATF</sequence>
<dbReference type="AlphaFoldDB" id="A0A9X1YMU9"/>
<name>A0A9X1YMU9_9BURK</name>
<dbReference type="SUPFAM" id="SSF56935">
    <property type="entry name" value="Porins"/>
    <property type="match status" value="1"/>
</dbReference>
<comment type="caution">
    <text evidence="2">The sequence shown here is derived from an EMBL/GenBank/DDBJ whole genome shotgun (WGS) entry which is preliminary data.</text>
</comment>
<reference evidence="2" key="1">
    <citation type="submission" date="2021-11" db="EMBL/GenBank/DDBJ databases">
        <title>BS-T2-15 a new species belonging to the Comamonadaceae family isolated from the soil of a French oak forest.</title>
        <authorList>
            <person name="Mieszkin S."/>
            <person name="Alain K."/>
        </authorList>
    </citation>
    <scope>NUCLEOTIDE SEQUENCE</scope>
    <source>
        <strain evidence="2">BS-T2-15</strain>
    </source>
</reference>
<keyword evidence="3" id="KW-1185">Reference proteome</keyword>
<dbReference type="EMBL" id="JAJLJH010000005">
    <property type="protein sequence ID" value="MCK9687643.1"/>
    <property type="molecule type" value="Genomic_DNA"/>
</dbReference>
<evidence type="ECO:0000256" key="1">
    <source>
        <dbReference type="SAM" id="SignalP"/>
    </source>
</evidence>
<dbReference type="InterPro" id="IPR021953">
    <property type="entry name" value="DUF3570"/>
</dbReference>
<dbReference type="RefSeq" id="WP_275683683.1">
    <property type="nucleotide sequence ID" value="NZ_JAJLJH010000005.1"/>
</dbReference>
<protein>
    <submittedName>
        <fullName evidence="2">DUF3570 domain-containing protein</fullName>
    </submittedName>
</protein>
<gene>
    <name evidence="2" type="ORF">LPC04_18215</name>
</gene>
<keyword evidence="1" id="KW-0732">Signal</keyword>
<dbReference type="Pfam" id="PF12094">
    <property type="entry name" value="DUF3570"/>
    <property type="match status" value="2"/>
</dbReference>
<accession>A0A9X1YMU9</accession>
<feature type="chain" id="PRO_5040952839" evidence="1">
    <location>
        <begin position="26"/>
        <end position="369"/>
    </location>
</feature>
<organism evidence="2 3">
    <name type="scientific">Scleromatobacter humisilvae</name>
    <dbReference type="NCBI Taxonomy" id="2897159"/>
    <lineage>
        <taxon>Bacteria</taxon>
        <taxon>Pseudomonadati</taxon>
        <taxon>Pseudomonadota</taxon>
        <taxon>Betaproteobacteria</taxon>
        <taxon>Burkholderiales</taxon>
        <taxon>Sphaerotilaceae</taxon>
        <taxon>Scleromatobacter</taxon>
    </lineage>
</organism>
<dbReference type="Proteomes" id="UP001139353">
    <property type="component" value="Unassembled WGS sequence"/>
</dbReference>
<evidence type="ECO:0000313" key="2">
    <source>
        <dbReference type="EMBL" id="MCK9687643.1"/>
    </source>
</evidence>
<feature type="signal peptide" evidence="1">
    <location>
        <begin position="1"/>
        <end position="25"/>
    </location>
</feature>
<proteinExistence type="predicted"/>